<feature type="compositionally biased region" description="Polar residues" evidence="1">
    <location>
        <begin position="124"/>
        <end position="136"/>
    </location>
</feature>
<dbReference type="GeneID" id="18911891"/>
<dbReference type="EMBL" id="JH930789">
    <property type="protein sequence ID" value="EKM48723.1"/>
    <property type="molecule type" value="Genomic_DNA"/>
</dbReference>
<dbReference type="InParanoid" id="K5VCA8"/>
<dbReference type="Proteomes" id="UP000008370">
    <property type="component" value="Unassembled WGS sequence"/>
</dbReference>
<feature type="region of interest" description="Disordered" evidence="1">
    <location>
        <begin position="110"/>
        <end position="136"/>
    </location>
</feature>
<accession>K5VCA8</accession>
<protein>
    <submittedName>
        <fullName evidence="2">Uncharacterized protein</fullName>
    </submittedName>
</protein>
<dbReference type="AlphaFoldDB" id="K5VCA8"/>
<dbReference type="OrthoDB" id="3267578at2759"/>
<sequence length="385" mass="41178">MYHTQHSHAKRNYEIAPKGKELSSESDTANEITLDEFLAQRHMKKKKKNAAIAATSAAVQSTTSTSMLAAPPSHPVSFKIANDATPNVESAAMAHIVTATLTSDSDRGSLLGSVVPHSPDHLSTPPTSSTAESLPGTSLLFPAPTAIFAAALSPAADAIAPSLPEIPKDNNYSVGHTSADYSDSGPGSQAAGIDVQDQSIGLISDPSKLSLPGVPERLSQVVPEDVNTNTDAHGAELIADLGAAEDVNVCIPDPGEPALPDVLEQPSRTVLAEDLQVTAAQPQQWPHQVFEHKLSAHKAIKSSRDLWFWRPIMLLCAFLHSEHSVSHRAINILITVLHYLFTVFGFVDQKTDVPQTLRTTVKQLDLGDNFAVYLMCPSCCRCHAL</sequence>
<dbReference type="STRING" id="650164.K5VCA8"/>
<dbReference type="KEGG" id="pco:PHACADRAFT_202479"/>
<evidence type="ECO:0000256" key="1">
    <source>
        <dbReference type="SAM" id="MobiDB-lite"/>
    </source>
</evidence>
<dbReference type="RefSeq" id="XP_007402726.1">
    <property type="nucleotide sequence ID" value="XM_007402664.1"/>
</dbReference>
<evidence type="ECO:0000313" key="3">
    <source>
        <dbReference type="Proteomes" id="UP000008370"/>
    </source>
</evidence>
<evidence type="ECO:0000313" key="2">
    <source>
        <dbReference type="EMBL" id="EKM48723.1"/>
    </source>
</evidence>
<organism evidence="2 3">
    <name type="scientific">Phanerochaete carnosa (strain HHB-10118-sp)</name>
    <name type="common">White-rot fungus</name>
    <name type="synonym">Peniophora carnosa</name>
    <dbReference type="NCBI Taxonomy" id="650164"/>
    <lineage>
        <taxon>Eukaryota</taxon>
        <taxon>Fungi</taxon>
        <taxon>Dikarya</taxon>
        <taxon>Basidiomycota</taxon>
        <taxon>Agaricomycotina</taxon>
        <taxon>Agaricomycetes</taxon>
        <taxon>Polyporales</taxon>
        <taxon>Phanerochaetaceae</taxon>
        <taxon>Phanerochaete</taxon>
    </lineage>
</organism>
<keyword evidence="3" id="KW-1185">Reference proteome</keyword>
<proteinExistence type="predicted"/>
<feature type="compositionally biased region" description="Basic residues" evidence="1">
    <location>
        <begin position="1"/>
        <end position="10"/>
    </location>
</feature>
<feature type="compositionally biased region" description="Basic and acidic residues" evidence="1">
    <location>
        <begin position="11"/>
        <end position="23"/>
    </location>
</feature>
<feature type="region of interest" description="Disordered" evidence="1">
    <location>
        <begin position="170"/>
        <end position="192"/>
    </location>
</feature>
<name>K5VCA8_PHACS</name>
<dbReference type="HOGENOM" id="CLU_717867_0_0_1"/>
<feature type="region of interest" description="Disordered" evidence="1">
    <location>
        <begin position="1"/>
        <end position="28"/>
    </location>
</feature>
<reference evidence="2 3" key="1">
    <citation type="journal article" date="2012" name="BMC Genomics">
        <title>Comparative genomics of the white-rot fungi, Phanerochaete carnosa and P. chrysosporium, to elucidate the genetic basis of the distinct wood types they colonize.</title>
        <authorList>
            <person name="Suzuki H."/>
            <person name="MacDonald J."/>
            <person name="Syed K."/>
            <person name="Salamov A."/>
            <person name="Hori C."/>
            <person name="Aerts A."/>
            <person name="Henrissat B."/>
            <person name="Wiebenga A."/>
            <person name="vanKuyk P.A."/>
            <person name="Barry K."/>
            <person name="Lindquist E."/>
            <person name="LaButti K."/>
            <person name="Lapidus A."/>
            <person name="Lucas S."/>
            <person name="Coutinho P."/>
            <person name="Gong Y."/>
            <person name="Samejima M."/>
            <person name="Mahadevan R."/>
            <person name="Abou-Zaid M."/>
            <person name="de Vries R.P."/>
            <person name="Igarashi K."/>
            <person name="Yadav J.S."/>
            <person name="Grigoriev I.V."/>
            <person name="Master E.R."/>
        </authorList>
    </citation>
    <scope>NUCLEOTIDE SEQUENCE [LARGE SCALE GENOMIC DNA]</scope>
    <source>
        <strain evidence="2 3">HHB-10118-sp</strain>
    </source>
</reference>
<feature type="compositionally biased region" description="Polar residues" evidence="1">
    <location>
        <begin position="170"/>
        <end position="187"/>
    </location>
</feature>
<gene>
    <name evidence="2" type="ORF">PHACADRAFT_202479</name>
</gene>